<comment type="caution">
    <text evidence="1">The sequence shown here is derived from an EMBL/GenBank/DDBJ whole genome shotgun (WGS) entry which is preliminary data.</text>
</comment>
<reference evidence="1" key="1">
    <citation type="submission" date="2021-07" db="EMBL/GenBank/DDBJ databases">
        <authorList>
            <person name="Durling M."/>
        </authorList>
    </citation>
    <scope>NUCLEOTIDE SEQUENCE</scope>
</reference>
<gene>
    <name evidence="1" type="ORF">HYALB_00010214</name>
</gene>
<dbReference type="EMBL" id="CAJVRM010000249">
    <property type="protein sequence ID" value="CAG8978262.1"/>
    <property type="molecule type" value="Genomic_DNA"/>
</dbReference>
<sequence>MDQRRSPIIVGWYVNCTLATNWETVPWSGLGVRLDIEWVNKHDTFINIVALGEAMPPKSAYFYTRGSMPDVTIQPPFKSQKL</sequence>
<proteinExistence type="predicted"/>
<protein>
    <submittedName>
        <fullName evidence="1">Uncharacterized protein</fullName>
    </submittedName>
</protein>
<evidence type="ECO:0000313" key="2">
    <source>
        <dbReference type="Proteomes" id="UP000701801"/>
    </source>
</evidence>
<dbReference type="Proteomes" id="UP000701801">
    <property type="component" value="Unassembled WGS sequence"/>
</dbReference>
<dbReference type="AlphaFoldDB" id="A0A9N9LTH0"/>
<organism evidence="1 2">
    <name type="scientific">Hymenoscyphus albidus</name>
    <dbReference type="NCBI Taxonomy" id="595503"/>
    <lineage>
        <taxon>Eukaryota</taxon>
        <taxon>Fungi</taxon>
        <taxon>Dikarya</taxon>
        <taxon>Ascomycota</taxon>
        <taxon>Pezizomycotina</taxon>
        <taxon>Leotiomycetes</taxon>
        <taxon>Helotiales</taxon>
        <taxon>Helotiaceae</taxon>
        <taxon>Hymenoscyphus</taxon>
    </lineage>
</organism>
<keyword evidence="2" id="KW-1185">Reference proteome</keyword>
<name>A0A9N9LTH0_9HELO</name>
<accession>A0A9N9LTH0</accession>
<evidence type="ECO:0000313" key="1">
    <source>
        <dbReference type="EMBL" id="CAG8978262.1"/>
    </source>
</evidence>